<dbReference type="EMBL" id="CM046396">
    <property type="protein sequence ID" value="KAI8537489.1"/>
    <property type="molecule type" value="Genomic_DNA"/>
</dbReference>
<name>A0ACC0MA74_RHOML</name>
<reference evidence="1" key="1">
    <citation type="submission" date="2022-02" db="EMBL/GenBank/DDBJ databases">
        <title>Plant Genome Project.</title>
        <authorList>
            <person name="Zhang R.-G."/>
        </authorList>
    </citation>
    <scope>NUCLEOTIDE SEQUENCE</scope>
    <source>
        <strain evidence="1">AT1</strain>
    </source>
</reference>
<sequence>MNVQYMLMYDRYSDLAASISIHMYQGYINALLIWVLQKATGSVRDGSDLVFIVIDGLVTWSSNKYPQFSNLEWNSAQFCLPYRSSSQGGNLWTLCRLLLNLQIQMKGTHCHVLIPSFMVDDDGKYHRCRFCGNELESTDQISFVALRWKLQKTGQPDSNVMLGERHYRFCCFDRGLDKLTNSAFCKRKIQPGMKSMNS</sequence>
<gene>
    <name evidence="1" type="ORF">RHMOL_Rhmol09G0027100</name>
</gene>
<proteinExistence type="predicted"/>
<organism evidence="1 2">
    <name type="scientific">Rhododendron molle</name>
    <name type="common">Chinese azalea</name>
    <name type="synonym">Azalea mollis</name>
    <dbReference type="NCBI Taxonomy" id="49168"/>
    <lineage>
        <taxon>Eukaryota</taxon>
        <taxon>Viridiplantae</taxon>
        <taxon>Streptophyta</taxon>
        <taxon>Embryophyta</taxon>
        <taxon>Tracheophyta</taxon>
        <taxon>Spermatophyta</taxon>
        <taxon>Magnoliopsida</taxon>
        <taxon>eudicotyledons</taxon>
        <taxon>Gunneridae</taxon>
        <taxon>Pentapetalae</taxon>
        <taxon>asterids</taxon>
        <taxon>Ericales</taxon>
        <taxon>Ericaceae</taxon>
        <taxon>Ericoideae</taxon>
        <taxon>Rhodoreae</taxon>
        <taxon>Rhododendron</taxon>
    </lineage>
</organism>
<keyword evidence="2" id="KW-1185">Reference proteome</keyword>
<dbReference type="Proteomes" id="UP001062846">
    <property type="component" value="Chromosome 9"/>
</dbReference>
<protein>
    <submittedName>
        <fullName evidence="1">Uncharacterized protein</fullName>
    </submittedName>
</protein>
<evidence type="ECO:0000313" key="1">
    <source>
        <dbReference type="EMBL" id="KAI8537489.1"/>
    </source>
</evidence>
<accession>A0ACC0MA74</accession>
<evidence type="ECO:0000313" key="2">
    <source>
        <dbReference type="Proteomes" id="UP001062846"/>
    </source>
</evidence>
<comment type="caution">
    <text evidence="1">The sequence shown here is derived from an EMBL/GenBank/DDBJ whole genome shotgun (WGS) entry which is preliminary data.</text>
</comment>